<evidence type="ECO:0000313" key="2">
    <source>
        <dbReference type="Proteomes" id="UP000248161"/>
    </source>
</evidence>
<proteinExistence type="predicted"/>
<gene>
    <name evidence="1" type="ORF">CXX69_04830</name>
</gene>
<dbReference type="AlphaFoldDB" id="A0A2V3HQG6"/>
<organism evidence="1 2">
    <name type="scientific">Candidatus Thalassarchaeum betae</name>
    <dbReference type="NCBI Taxonomy" id="2599289"/>
    <lineage>
        <taxon>Archaea</taxon>
        <taxon>Methanobacteriati</taxon>
        <taxon>Thermoplasmatota</taxon>
        <taxon>Candidatus Poseidoniia</taxon>
        <taxon>Candidatus Poseidoniales</taxon>
        <taxon>Candidatus Thalassarchaeaceae</taxon>
        <taxon>Candidatus Thalassarchaeum</taxon>
    </lineage>
</organism>
<sequence>MRSLTPLSLVLAALLMVPQGVAAHDPQEFTFLLREDGSSPNSVEAGILVETDSIFFMNVDDREGVSHRVEIDADGDGYFEFATQWLNASCERAANGSKVDEGCMVTELVLLAPENGLLPGNISMMHQISSNSGISSRAFYVNYALDVHSPPTGELPTGSDEEHESGDGNGSLVLLLLASLIGILIILPRLMDSTEEK</sequence>
<dbReference type="Proteomes" id="UP000248161">
    <property type="component" value="Unassembled WGS sequence"/>
</dbReference>
<accession>A0A2V3HQG6</accession>
<protein>
    <submittedName>
        <fullName evidence="1">Uncharacterized protein</fullName>
    </submittedName>
</protein>
<comment type="caution">
    <text evidence="1">The sequence shown here is derived from an EMBL/GenBank/DDBJ whole genome shotgun (WGS) entry which is preliminary data.</text>
</comment>
<name>A0A2V3HQG6_9ARCH</name>
<reference evidence="1 2" key="1">
    <citation type="journal article" date="2015" name="Nat. Commun.">
        <title>Genomic and transcriptomic evidence for scavenging of diverse organic compounds by widespread deep-sea archaea.</title>
        <authorList>
            <person name="Li M."/>
            <person name="Baker B.J."/>
            <person name="Anantharaman K."/>
            <person name="Jain S."/>
            <person name="Breier J.A."/>
            <person name="Dick G.J."/>
        </authorList>
    </citation>
    <scope>NUCLEOTIDE SEQUENCE [LARGE SCALE GENOMIC DNA]</scope>
    <source>
        <strain evidence="1">Cayman_51_deep</strain>
    </source>
</reference>
<evidence type="ECO:0000313" key="1">
    <source>
        <dbReference type="EMBL" id="PXF21330.1"/>
    </source>
</evidence>
<dbReference type="EMBL" id="PSPG01000009">
    <property type="protein sequence ID" value="PXF21330.1"/>
    <property type="molecule type" value="Genomic_DNA"/>
</dbReference>